<dbReference type="RefSeq" id="WP_344948110.1">
    <property type="nucleotide sequence ID" value="NZ_BAAAZR010000031.1"/>
</dbReference>
<organism evidence="1 2">
    <name type="scientific">Sphaerisporangium flaviroseum</name>
    <dbReference type="NCBI Taxonomy" id="509199"/>
    <lineage>
        <taxon>Bacteria</taxon>
        <taxon>Bacillati</taxon>
        <taxon>Actinomycetota</taxon>
        <taxon>Actinomycetes</taxon>
        <taxon>Streptosporangiales</taxon>
        <taxon>Streptosporangiaceae</taxon>
        <taxon>Sphaerisporangium</taxon>
    </lineage>
</organism>
<gene>
    <name evidence="1" type="ORF">GCM10022226_61630</name>
</gene>
<dbReference type="Proteomes" id="UP001500888">
    <property type="component" value="Unassembled WGS sequence"/>
</dbReference>
<evidence type="ECO:0000313" key="1">
    <source>
        <dbReference type="EMBL" id="GAA3832120.1"/>
    </source>
</evidence>
<keyword evidence="2" id="KW-1185">Reference proteome</keyword>
<sequence length="196" mass="21618">MTTPPLPQPHNDLVARLHRARMLLGDIPDADQAALRERAIQGITDFMLLTSMVADDHRNVSSMARATVEAFEAAADLAHREMSYRHEAPGYAEEAGHLIAELLAEGDLRAYRNGEPTRAINVLGEAAGTYQVCRPREEIRHHPDRSRLIPVVELIKSQLIAIYDDLNPHDAFMVLSHALAEGFGMYGSRDGSGQSS</sequence>
<name>A0ABP7J196_9ACTN</name>
<reference evidence="2" key="1">
    <citation type="journal article" date="2019" name="Int. J. Syst. Evol. Microbiol.">
        <title>The Global Catalogue of Microorganisms (GCM) 10K type strain sequencing project: providing services to taxonomists for standard genome sequencing and annotation.</title>
        <authorList>
            <consortium name="The Broad Institute Genomics Platform"/>
            <consortium name="The Broad Institute Genome Sequencing Center for Infectious Disease"/>
            <person name="Wu L."/>
            <person name="Ma J."/>
        </authorList>
    </citation>
    <scope>NUCLEOTIDE SEQUENCE [LARGE SCALE GENOMIC DNA]</scope>
    <source>
        <strain evidence="2">JCM 16908</strain>
    </source>
</reference>
<dbReference type="EMBL" id="BAAAZR010000031">
    <property type="protein sequence ID" value="GAA3832120.1"/>
    <property type="molecule type" value="Genomic_DNA"/>
</dbReference>
<accession>A0ABP7J196</accession>
<comment type="caution">
    <text evidence="1">The sequence shown here is derived from an EMBL/GenBank/DDBJ whole genome shotgun (WGS) entry which is preliminary data.</text>
</comment>
<proteinExistence type="predicted"/>
<evidence type="ECO:0000313" key="2">
    <source>
        <dbReference type="Proteomes" id="UP001500888"/>
    </source>
</evidence>
<protein>
    <submittedName>
        <fullName evidence="1">Uncharacterized protein</fullName>
    </submittedName>
</protein>